<name>A0A2P6P0N4_9EUKA</name>
<dbReference type="AlphaFoldDB" id="A0A2P6P0N4"/>
<evidence type="ECO:0000256" key="1">
    <source>
        <dbReference type="SAM" id="MobiDB-lite"/>
    </source>
</evidence>
<keyword evidence="3" id="KW-1185">Reference proteome</keyword>
<evidence type="ECO:0000313" key="3">
    <source>
        <dbReference type="Proteomes" id="UP000241769"/>
    </source>
</evidence>
<reference evidence="2 3" key="1">
    <citation type="journal article" date="2018" name="Genome Biol. Evol.">
        <title>Multiple Roots of Fruiting Body Formation in Amoebozoa.</title>
        <authorList>
            <person name="Hillmann F."/>
            <person name="Forbes G."/>
            <person name="Novohradska S."/>
            <person name="Ferling I."/>
            <person name="Riege K."/>
            <person name="Groth M."/>
            <person name="Westermann M."/>
            <person name="Marz M."/>
            <person name="Spaller T."/>
            <person name="Winckler T."/>
            <person name="Schaap P."/>
            <person name="Glockner G."/>
        </authorList>
    </citation>
    <scope>NUCLEOTIDE SEQUENCE [LARGE SCALE GENOMIC DNA]</scope>
    <source>
        <strain evidence="2 3">Jena</strain>
    </source>
</reference>
<dbReference type="InParanoid" id="A0A2P6P0N4"/>
<dbReference type="Proteomes" id="UP000241769">
    <property type="component" value="Unassembled WGS sequence"/>
</dbReference>
<evidence type="ECO:0000313" key="2">
    <source>
        <dbReference type="EMBL" id="PRP89763.1"/>
    </source>
</evidence>
<sequence>MLSTHRRAVTAPSLLIEVPSLRKRRCFTPRCSVSYGKILPERLSRLRLFQFTSKRGRPRANTASDDSPDIGKILRRGLR</sequence>
<dbReference type="EMBL" id="MDYQ01000001">
    <property type="protein sequence ID" value="PRP89763.1"/>
    <property type="molecule type" value="Genomic_DNA"/>
</dbReference>
<comment type="caution">
    <text evidence="2">The sequence shown here is derived from an EMBL/GenBank/DDBJ whole genome shotgun (WGS) entry which is preliminary data.</text>
</comment>
<organism evidence="2 3">
    <name type="scientific">Planoprotostelium fungivorum</name>
    <dbReference type="NCBI Taxonomy" id="1890364"/>
    <lineage>
        <taxon>Eukaryota</taxon>
        <taxon>Amoebozoa</taxon>
        <taxon>Evosea</taxon>
        <taxon>Variosea</taxon>
        <taxon>Cavosteliida</taxon>
        <taxon>Cavosteliaceae</taxon>
        <taxon>Planoprotostelium</taxon>
    </lineage>
</organism>
<gene>
    <name evidence="2" type="ORF">PROFUN_00105</name>
</gene>
<accession>A0A2P6P0N4</accession>
<proteinExistence type="predicted"/>
<feature type="region of interest" description="Disordered" evidence="1">
    <location>
        <begin position="55"/>
        <end position="79"/>
    </location>
</feature>
<protein>
    <submittedName>
        <fullName evidence="2">Uncharacterized protein</fullName>
    </submittedName>
</protein>